<name>A0A3M5BW62_PSESS</name>
<dbReference type="Proteomes" id="UP000269801">
    <property type="component" value="Unassembled WGS sequence"/>
</dbReference>
<organism evidence="2 4">
    <name type="scientific">Pseudomonas savastanoi</name>
    <name type="common">Pseudomonas syringae pv. savastanoi</name>
    <dbReference type="NCBI Taxonomy" id="29438"/>
    <lineage>
        <taxon>Bacteria</taxon>
        <taxon>Pseudomonadati</taxon>
        <taxon>Pseudomonadota</taxon>
        <taxon>Gammaproteobacteria</taxon>
        <taxon>Pseudomonadales</taxon>
        <taxon>Pseudomonadaceae</taxon>
        <taxon>Pseudomonas</taxon>
    </lineage>
</organism>
<evidence type="ECO:0000256" key="1">
    <source>
        <dbReference type="SAM" id="MobiDB-lite"/>
    </source>
</evidence>
<reference evidence="4 5" key="1">
    <citation type="submission" date="2018-08" db="EMBL/GenBank/DDBJ databases">
        <title>Recombination of ecologically and evolutionarily significant loci maintains genetic cohesion in the Pseudomonas syringae species complex.</title>
        <authorList>
            <person name="Dillon M."/>
            <person name="Thakur S."/>
            <person name="Almeida R.N.D."/>
            <person name="Weir B.S."/>
            <person name="Guttman D.S."/>
        </authorList>
    </citation>
    <scope>NUCLEOTIDE SEQUENCE [LARGE SCALE GENOMIC DNA]</scope>
    <source>
        <strain evidence="3 5">ICMP 13684</strain>
        <strain evidence="2 4">ICMP 13685</strain>
    </source>
</reference>
<dbReference type="EMBL" id="RBSL01000097">
    <property type="protein sequence ID" value="RMS29780.1"/>
    <property type="molecule type" value="Genomic_DNA"/>
</dbReference>
<evidence type="ECO:0000313" key="5">
    <source>
        <dbReference type="Proteomes" id="UP000278180"/>
    </source>
</evidence>
<evidence type="ECO:0000313" key="3">
    <source>
        <dbReference type="EMBL" id="RMT21954.1"/>
    </source>
</evidence>
<sequence length="48" mass="5685">MKTINTPKGNIKILDKSKEKQRDIDSKQIQEFEELQKKAKGWLENLLK</sequence>
<evidence type="ECO:0000313" key="4">
    <source>
        <dbReference type="Proteomes" id="UP000269801"/>
    </source>
</evidence>
<comment type="caution">
    <text evidence="2">The sequence shown here is derived from an EMBL/GenBank/DDBJ whole genome shotgun (WGS) entry which is preliminary data.</text>
</comment>
<proteinExistence type="predicted"/>
<dbReference type="EMBL" id="RBTE01000454">
    <property type="protein sequence ID" value="RMT21954.1"/>
    <property type="molecule type" value="Genomic_DNA"/>
</dbReference>
<protein>
    <submittedName>
        <fullName evidence="2">Uncharacterized protein</fullName>
    </submittedName>
</protein>
<accession>A0A3M5BW62</accession>
<dbReference type="AlphaFoldDB" id="A0A3M5BW62"/>
<gene>
    <name evidence="3" type="ORF">ALP51_00890</name>
    <name evidence="2" type="ORF">ALP70_02803</name>
</gene>
<dbReference type="Proteomes" id="UP000278180">
    <property type="component" value="Unassembled WGS sequence"/>
</dbReference>
<dbReference type="RefSeq" id="WP_155556610.1">
    <property type="nucleotide sequence ID" value="NZ_RBTE01000454.1"/>
</dbReference>
<evidence type="ECO:0000313" key="2">
    <source>
        <dbReference type="EMBL" id="RMS29780.1"/>
    </source>
</evidence>
<feature type="region of interest" description="Disordered" evidence="1">
    <location>
        <begin position="1"/>
        <end position="20"/>
    </location>
</feature>